<dbReference type="InParanoid" id="A0A2N3NC62"/>
<feature type="compositionally biased region" description="Polar residues" evidence="1">
    <location>
        <begin position="780"/>
        <end position="793"/>
    </location>
</feature>
<dbReference type="STRING" id="41688.A0A2N3NC62"/>
<feature type="compositionally biased region" description="Low complexity" evidence="1">
    <location>
        <begin position="455"/>
        <end position="467"/>
    </location>
</feature>
<dbReference type="OrthoDB" id="5153952at2759"/>
<feature type="compositionally biased region" description="Basic and acidic residues" evidence="1">
    <location>
        <begin position="486"/>
        <end position="507"/>
    </location>
</feature>
<dbReference type="PANTHER" id="PTHR47636">
    <property type="entry name" value="TRANSCRIPTIONAL REGULATORY PROTEIN RCO1"/>
    <property type="match status" value="1"/>
</dbReference>
<feature type="compositionally biased region" description="Low complexity" evidence="1">
    <location>
        <begin position="629"/>
        <end position="641"/>
    </location>
</feature>
<feature type="region of interest" description="Disordered" evidence="1">
    <location>
        <begin position="1"/>
        <end position="34"/>
    </location>
</feature>
<feature type="region of interest" description="Disordered" evidence="1">
    <location>
        <begin position="389"/>
        <end position="470"/>
    </location>
</feature>
<feature type="region of interest" description="Disordered" evidence="1">
    <location>
        <begin position="486"/>
        <end position="814"/>
    </location>
</feature>
<organism evidence="2 3">
    <name type="scientific">Lomentospora prolificans</name>
    <dbReference type="NCBI Taxonomy" id="41688"/>
    <lineage>
        <taxon>Eukaryota</taxon>
        <taxon>Fungi</taxon>
        <taxon>Dikarya</taxon>
        <taxon>Ascomycota</taxon>
        <taxon>Pezizomycotina</taxon>
        <taxon>Sordariomycetes</taxon>
        <taxon>Hypocreomycetidae</taxon>
        <taxon>Microascales</taxon>
        <taxon>Microascaceae</taxon>
        <taxon>Lomentospora</taxon>
    </lineage>
</organism>
<feature type="compositionally biased region" description="Polar residues" evidence="1">
    <location>
        <begin position="134"/>
        <end position="143"/>
    </location>
</feature>
<name>A0A2N3NC62_9PEZI</name>
<dbReference type="AlphaFoldDB" id="A0A2N3NC62"/>
<feature type="compositionally biased region" description="Pro residues" evidence="1">
    <location>
        <begin position="153"/>
        <end position="179"/>
    </location>
</feature>
<comment type="caution">
    <text evidence="2">The sequence shown here is derived from an EMBL/GenBank/DDBJ whole genome shotgun (WGS) entry which is preliminary data.</text>
</comment>
<dbReference type="EMBL" id="NLAX01000010">
    <property type="protein sequence ID" value="PKS09987.1"/>
    <property type="molecule type" value="Genomic_DNA"/>
</dbReference>
<evidence type="ECO:0000313" key="2">
    <source>
        <dbReference type="EMBL" id="PKS09987.1"/>
    </source>
</evidence>
<evidence type="ECO:0000313" key="3">
    <source>
        <dbReference type="Proteomes" id="UP000233524"/>
    </source>
</evidence>
<protein>
    <submittedName>
        <fullName evidence="2">Uncharacterized protein</fullName>
    </submittedName>
</protein>
<dbReference type="GO" id="GO:0006357">
    <property type="term" value="P:regulation of transcription by RNA polymerase II"/>
    <property type="evidence" value="ECO:0007669"/>
    <property type="project" value="TreeGrafter"/>
</dbReference>
<feature type="compositionally biased region" description="Polar residues" evidence="1">
    <location>
        <begin position="543"/>
        <end position="560"/>
    </location>
</feature>
<feature type="compositionally biased region" description="Basic and acidic residues" evidence="1">
    <location>
        <begin position="707"/>
        <end position="716"/>
    </location>
</feature>
<dbReference type="GO" id="GO:0032221">
    <property type="term" value="C:Rpd3S complex"/>
    <property type="evidence" value="ECO:0007669"/>
    <property type="project" value="TreeGrafter"/>
</dbReference>
<accession>A0A2N3NC62</accession>
<feature type="compositionally biased region" description="Basic residues" evidence="1">
    <location>
        <begin position="803"/>
        <end position="814"/>
    </location>
</feature>
<feature type="compositionally biased region" description="Polar residues" evidence="1">
    <location>
        <begin position="583"/>
        <end position="621"/>
    </location>
</feature>
<keyword evidence="3" id="KW-1185">Reference proteome</keyword>
<feature type="region of interest" description="Disordered" evidence="1">
    <location>
        <begin position="68"/>
        <end position="215"/>
    </location>
</feature>
<reference evidence="2 3" key="1">
    <citation type="journal article" date="2017" name="G3 (Bethesda)">
        <title>First Draft Genome Sequence of the Pathogenic Fungus Lomentospora prolificans (Formerly Scedosporium prolificans).</title>
        <authorList>
            <person name="Luo R."/>
            <person name="Zimin A."/>
            <person name="Workman R."/>
            <person name="Fan Y."/>
            <person name="Pertea G."/>
            <person name="Grossman N."/>
            <person name="Wear M.P."/>
            <person name="Jia B."/>
            <person name="Miller H."/>
            <person name="Casadevall A."/>
            <person name="Timp W."/>
            <person name="Zhang S.X."/>
            <person name="Salzberg S.L."/>
        </authorList>
    </citation>
    <scope>NUCLEOTIDE SEQUENCE [LARGE SCALE GENOMIC DNA]</scope>
    <source>
        <strain evidence="2 3">JHH-5317</strain>
    </source>
</reference>
<evidence type="ECO:0000256" key="1">
    <source>
        <dbReference type="SAM" id="MobiDB-lite"/>
    </source>
</evidence>
<dbReference type="InterPro" id="IPR052819">
    <property type="entry name" value="Chromatin_regulatory_protein"/>
</dbReference>
<gene>
    <name evidence="2" type="ORF">jhhlp_004611</name>
</gene>
<feature type="compositionally biased region" description="Basic and acidic residues" evidence="1">
    <location>
        <begin position="643"/>
        <end position="653"/>
    </location>
</feature>
<sequence>MISSNTRSSRSRYSSPAQGAQGGGPLEANKNTANEASRAFMRRWMEPAVQNKPSFEEVGLVRYGVLENMQPLGSLPKVEKAAGGGSKKENNNGVVRKIVLKPSGAASNAGRKKSADATDDEEETAHRSTKSHSSKFLSANTLASPSPFSSRSPSPPISPSPSSPQPAPPSSSSTLPPPHTSATVHDKNELALLGIKDIDDNNDEDYEPRGGMKRKMGLHRSPIARRSLTRASAHRAAAPVAVEEPSATTAVPASAENAVSDGGLAKKRQAVDKAVDDAVQFALKYNRYTTAYALRTLYDEKSSNPQILVMFEDIFLQRADGDTLDQFASLMAERKQAGAKDNAAYLFFSPDAVGSPENPIPTPYSDLLRFDPTTASILFDEEEGMRAFKKQKTTYPESPSLSRSRRRATRGSTGSAEEEVQVHAKTSEDATASSDTSKAKTGKLETPTRKRPRSDSLGSDSSLSSISFDTPELQAIADFVDEDMKLEPGLQKEPKLKLKAQSKEQNKPKVQRQLQLQNSATGLRISGGSISKTAGKRADSIRASGTTSEHLDQSQVADSTSVDEEEEAAAPGDVSGAHPTRHSVITTGAGKTTVAQRKSTASTKGTNNSRANPAPGSSRSQAKARDTLSPSPSSSLPAPNSDEAPHGSHDGTPKPHAMPGVVRPLFPNLPVKASAIRSSMQEPEGHSDDESQSSRPGTAAAAKAKAKREGSAKPHDAGSSADADGSIKSSPLAAAPARKTRSGVKPSPISTTPATRSTRSAVKRTHDDLERTASPIAASMKSNAPSSRVTSRAATPVLQPPAKRQRTGPRVKTS</sequence>
<feature type="compositionally biased region" description="Low complexity" evidence="1">
    <location>
        <begin position="1"/>
        <end position="15"/>
    </location>
</feature>
<feature type="compositionally biased region" description="Polar residues" evidence="1">
    <location>
        <begin position="512"/>
        <end position="521"/>
    </location>
</feature>
<dbReference type="PANTHER" id="PTHR47636:SF1">
    <property type="entry name" value="TRANSCRIPTIONAL REGULATORY PROTEIN RCO1"/>
    <property type="match status" value="1"/>
</dbReference>
<dbReference type="VEuPathDB" id="FungiDB:jhhlp_004611"/>
<proteinExistence type="predicted"/>
<dbReference type="Proteomes" id="UP000233524">
    <property type="component" value="Unassembled WGS sequence"/>
</dbReference>
<feature type="compositionally biased region" description="Low complexity" evidence="1">
    <location>
        <begin position="746"/>
        <end position="760"/>
    </location>
</feature>